<reference evidence="1" key="1">
    <citation type="submission" date="2021-02" db="EMBL/GenBank/DDBJ databases">
        <title>The CRISPR/cas machinery reduction and long-range gene transfer in the hot spring cyanobacterium Synechococcus.</title>
        <authorList>
            <person name="Dvorak P."/>
            <person name="Jahodarova E."/>
            <person name="Hasler P."/>
            <person name="Poulickova A."/>
        </authorList>
    </citation>
    <scope>NUCLEOTIDE SEQUENCE</scope>
    <source>
        <strain evidence="1">Rupite</strain>
    </source>
</reference>
<proteinExistence type="predicted"/>
<gene>
    <name evidence="1" type="ORF">JX360_02110</name>
</gene>
<dbReference type="Proteomes" id="UP000830835">
    <property type="component" value="Unassembled WGS sequence"/>
</dbReference>
<accession>A0ABT0C7L5</accession>
<organism evidence="1 2">
    <name type="scientific">Thermostichus vulcanus str. 'Rupite'</name>
    <dbReference type="NCBI Taxonomy" id="2813851"/>
    <lineage>
        <taxon>Bacteria</taxon>
        <taxon>Bacillati</taxon>
        <taxon>Cyanobacteriota</taxon>
        <taxon>Cyanophyceae</taxon>
        <taxon>Thermostichales</taxon>
        <taxon>Thermostichaceae</taxon>
        <taxon>Thermostichus</taxon>
    </lineage>
</organism>
<evidence type="ECO:0000313" key="1">
    <source>
        <dbReference type="EMBL" id="MCJ2541707.1"/>
    </source>
</evidence>
<sequence length="93" mass="10157">MLTLHPGRDLTQPLSAFLQGLNWDNRPLTPTLPTEDPISAPAGMLPLTQSVGQFFAAFNWSGIRPRLQPVPELPEEDPFTLDDFAALFGGALL</sequence>
<dbReference type="EMBL" id="JAFIRA010000003">
    <property type="protein sequence ID" value="MCJ2541707.1"/>
    <property type="molecule type" value="Genomic_DNA"/>
</dbReference>
<comment type="caution">
    <text evidence="1">The sequence shown here is derived from an EMBL/GenBank/DDBJ whole genome shotgun (WGS) entry which is preliminary data.</text>
</comment>
<evidence type="ECO:0000313" key="2">
    <source>
        <dbReference type="Proteomes" id="UP000830835"/>
    </source>
</evidence>
<name>A0ABT0C7L5_THEVL</name>
<protein>
    <submittedName>
        <fullName evidence="1">Uncharacterized protein</fullName>
    </submittedName>
</protein>
<keyword evidence="2" id="KW-1185">Reference proteome</keyword>
<dbReference type="RefSeq" id="WP_244348835.1">
    <property type="nucleotide sequence ID" value="NZ_JAFIRA010000003.1"/>
</dbReference>